<protein>
    <submittedName>
        <fullName evidence="1">Uncharacterized protein</fullName>
    </submittedName>
</protein>
<reference evidence="1" key="1">
    <citation type="journal article" date="2014" name="Front. Microbiol.">
        <title>High frequency of phylogenetically diverse reductive dehalogenase-homologous genes in deep subseafloor sedimentary metagenomes.</title>
        <authorList>
            <person name="Kawai M."/>
            <person name="Futagami T."/>
            <person name="Toyoda A."/>
            <person name="Takaki Y."/>
            <person name="Nishi S."/>
            <person name="Hori S."/>
            <person name="Arai W."/>
            <person name="Tsubouchi T."/>
            <person name="Morono Y."/>
            <person name="Uchiyama I."/>
            <person name="Ito T."/>
            <person name="Fujiyama A."/>
            <person name="Inagaki F."/>
            <person name="Takami H."/>
        </authorList>
    </citation>
    <scope>NUCLEOTIDE SEQUENCE</scope>
    <source>
        <strain evidence="1">Expedition CK06-06</strain>
    </source>
</reference>
<dbReference type="SUPFAM" id="SSF53335">
    <property type="entry name" value="S-adenosyl-L-methionine-dependent methyltransferases"/>
    <property type="match status" value="1"/>
</dbReference>
<organism evidence="1">
    <name type="scientific">marine sediment metagenome</name>
    <dbReference type="NCBI Taxonomy" id="412755"/>
    <lineage>
        <taxon>unclassified sequences</taxon>
        <taxon>metagenomes</taxon>
        <taxon>ecological metagenomes</taxon>
    </lineage>
</organism>
<dbReference type="EMBL" id="BARS01004887">
    <property type="protein sequence ID" value="GAF84461.1"/>
    <property type="molecule type" value="Genomic_DNA"/>
</dbReference>
<evidence type="ECO:0000313" key="1">
    <source>
        <dbReference type="EMBL" id="GAF84461.1"/>
    </source>
</evidence>
<dbReference type="InterPro" id="IPR029063">
    <property type="entry name" value="SAM-dependent_MTases_sf"/>
</dbReference>
<comment type="caution">
    <text evidence="1">The sequence shown here is derived from an EMBL/GenBank/DDBJ whole genome shotgun (WGS) entry which is preliminary data.</text>
</comment>
<feature type="non-terminal residue" evidence="1">
    <location>
        <position position="1"/>
    </location>
</feature>
<sequence length="69" mass="7922">EKGTLFPDIITDLNGTKRLSIEKKTQILKNNICGVDIDSQAVEIAMMSLYLKCLENEKTCQGRRRYYPL</sequence>
<dbReference type="Gene3D" id="3.40.50.150">
    <property type="entry name" value="Vaccinia Virus protein VP39"/>
    <property type="match status" value="1"/>
</dbReference>
<name>X0TB01_9ZZZZ</name>
<dbReference type="AlphaFoldDB" id="X0TB01"/>
<accession>X0TB01</accession>
<proteinExistence type="predicted"/>
<gene>
    <name evidence="1" type="ORF">S01H1_09563</name>
</gene>